<evidence type="ECO:0000313" key="10">
    <source>
        <dbReference type="Proteomes" id="UP001418222"/>
    </source>
</evidence>
<proteinExistence type="inferred from homology"/>
<keyword evidence="10" id="KW-1185">Reference proteome</keyword>
<evidence type="ECO:0000256" key="7">
    <source>
        <dbReference type="SAM" id="MobiDB-lite"/>
    </source>
</evidence>
<dbReference type="PANTHER" id="PTHR31669:SF301">
    <property type="entry name" value="PROTEIN FAR1-RELATED SEQUENCE"/>
    <property type="match status" value="1"/>
</dbReference>
<evidence type="ECO:0000256" key="5">
    <source>
        <dbReference type="PROSITE-ProRule" id="PRU00325"/>
    </source>
</evidence>
<organism evidence="9 10">
    <name type="scientific">Platanthera zijinensis</name>
    <dbReference type="NCBI Taxonomy" id="2320716"/>
    <lineage>
        <taxon>Eukaryota</taxon>
        <taxon>Viridiplantae</taxon>
        <taxon>Streptophyta</taxon>
        <taxon>Embryophyta</taxon>
        <taxon>Tracheophyta</taxon>
        <taxon>Spermatophyta</taxon>
        <taxon>Magnoliopsida</taxon>
        <taxon>Liliopsida</taxon>
        <taxon>Asparagales</taxon>
        <taxon>Orchidaceae</taxon>
        <taxon>Orchidoideae</taxon>
        <taxon>Orchideae</taxon>
        <taxon>Orchidinae</taxon>
        <taxon>Platanthera</taxon>
    </lineage>
</organism>
<dbReference type="InterPro" id="IPR007527">
    <property type="entry name" value="Znf_SWIM"/>
</dbReference>
<dbReference type="PROSITE" id="PS50966">
    <property type="entry name" value="ZF_SWIM"/>
    <property type="match status" value="1"/>
</dbReference>
<dbReference type="Pfam" id="PF03101">
    <property type="entry name" value="FAR1"/>
    <property type="match status" value="1"/>
</dbReference>
<protein>
    <recommendedName>
        <fullName evidence="6">Protein FAR1-RELATED SEQUENCE</fullName>
    </recommendedName>
</protein>
<dbReference type="PANTHER" id="PTHR31669">
    <property type="entry name" value="PROTEIN FAR1-RELATED SEQUENCE 10-RELATED"/>
    <property type="match status" value="1"/>
</dbReference>
<keyword evidence="2 6" id="KW-0479">Metal-binding</keyword>
<dbReference type="Pfam" id="PF10551">
    <property type="entry name" value="MULE"/>
    <property type="match status" value="1"/>
</dbReference>
<evidence type="ECO:0000256" key="3">
    <source>
        <dbReference type="ARBA" id="ARBA00022771"/>
    </source>
</evidence>
<dbReference type="GO" id="GO:0005634">
    <property type="term" value="C:nucleus"/>
    <property type="evidence" value="ECO:0007669"/>
    <property type="project" value="UniProtKB-SubCell"/>
</dbReference>
<dbReference type="AlphaFoldDB" id="A0AAP0BUX0"/>
<feature type="domain" description="SWIM-type" evidence="8">
    <location>
        <begin position="546"/>
        <end position="584"/>
    </location>
</feature>
<feature type="compositionally biased region" description="Low complexity" evidence="7">
    <location>
        <begin position="692"/>
        <end position="702"/>
    </location>
</feature>
<evidence type="ECO:0000256" key="1">
    <source>
        <dbReference type="ARBA" id="ARBA00005889"/>
    </source>
</evidence>
<comment type="function">
    <text evidence="6">Putative transcription activator involved in regulating light control of development.</text>
</comment>
<dbReference type="InterPro" id="IPR031052">
    <property type="entry name" value="FHY3/FAR1"/>
</dbReference>
<keyword evidence="6" id="KW-0539">Nucleus</keyword>
<dbReference type="SMART" id="SM00575">
    <property type="entry name" value="ZnF_PMZ"/>
    <property type="match status" value="1"/>
</dbReference>
<sequence length="837" mass="95878">MVDGSVLEEPIDRCIEIDELKEVEMNEMAILDNSKNQEMLADSTKKDAIEELLSKDLDDSDQMPSIGMTFKTYDEVSSFYKQYALRVGFGVIVKKSWFSKAGKCRRVLLGCSRAGSGRADACYQARLTAKTNCQAMIGVRRRDDGLLHIVEANLEHNHPVSRSTAQSLRCYQKMACEINFMHSVGNRNSHLVEKRYENADDSGMLKLGEGDDVAIHHFFARMQNTNPHFFYSVDLDHHGRMRNLFWADARSRAASSYFCDVVSFDSTFLTAKYDLPLVSFVGMNHHGQTVLLGCGLLSNENAETYGWLFNSWIASIMGCQPTAFITDDCKAIQNAVAKVFPRTTHRLCLYNIMRKVHENLKGYADFIAIRKTLKKLVYDCLKVDVFEEKWRKMIEEYGLEGNEWLSSLHENRRSWVPLFLKDTFWAGMSISQRGKSLSSYFDGFVNPKTSIKQFICKYVTIIQSKCKKEVQDDSESIYKVPSISSKFYMEEQLSKLYTLNMFKKFQEELKATMYCHASPTKIDGPIHTLDIIECSYMENGKKTESKVREVCYNSEELLVHCVCGYFQFNGILCRHSLSVLKLHQVFEIPSQYILNRWKKDFKRLNRLARFSDDIAPNTPVERQEYLSVRLLQLIELGFVSEERYELCLKLIKEVEKSLMDDSEGRDRQPRLVSFEAQTSQCVNDLLKSQWGTPKTSSKSPKSLPAKRKGRPPKATNESNMEILLQTNNKAQDFLRSSLLGNENLGFQAPSSSSQLDLHVGSQGGIDLMEDVNSKELSFGTHFGVHVYHQHHLGGQARLQKIFLLQTLENPARVQWLYPQNFQVISFLPLDSVLVKLL</sequence>
<evidence type="ECO:0000259" key="8">
    <source>
        <dbReference type="PROSITE" id="PS50966"/>
    </source>
</evidence>
<comment type="caution">
    <text evidence="9">The sequence shown here is derived from an EMBL/GenBank/DDBJ whole genome shotgun (WGS) entry which is preliminary data.</text>
</comment>
<keyword evidence="4 6" id="KW-0862">Zinc</keyword>
<comment type="subcellular location">
    <subcellularLocation>
        <location evidence="6">Nucleus</location>
    </subcellularLocation>
</comment>
<evidence type="ECO:0000313" key="9">
    <source>
        <dbReference type="EMBL" id="KAK8950736.1"/>
    </source>
</evidence>
<dbReference type="GO" id="GO:0008270">
    <property type="term" value="F:zinc ion binding"/>
    <property type="evidence" value="ECO:0007669"/>
    <property type="project" value="UniProtKB-UniRule"/>
</dbReference>
<gene>
    <name evidence="9" type="primary">FRS6</name>
    <name evidence="9" type="ORF">KSP39_PZI003998</name>
</gene>
<dbReference type="InterPro" id="IPR004330">
    <property type="entry name" value="FAR1_DNA_bnd_dom"/>
</dbReference>
<evidence type="ECO:0000256" key="4">
    <source>
        <dbReference type="ARBA" id="ARBA00022833"/>
    </source>
</evidence>
<dbReference type="InterPro" id="IPR018289">
    <property type="entry name" value="MULE_transposase_dom"/>
</dbReference>
<evidence type="ECO:0000256" key="6">
    <source>
        <dbReference type="RuleBase" id="RU367018"/>
    </source>
</evidence>
<dbReference type="GO" id="GO:0006355">
    <property type="term" value="P:regulation of DNA-templated transcription"/>
    <property type="evidence" value="ECO:0007669"/>
    <property type="project" value="UniProtKB-UniRule"/>
</dbReference>
<comment type="similarity">
    <text evidence="1 6">Belongs to the FHY3/FAR1 family.</text>
</comment>
<dbReference type="InterPro" id="IPR006564">
    <property type="entry name" value="Znf_PMZ"/>
</dbReference>
<name>A0AAP0BUX0_9ASPA</name>
<keyword evidence="3 5" id="KW-0863">Zinc-finger</keyword>
<dbReference type="EMBL" id="JBBWWQ010000003">
    <property type="protein sequence ID" value="KAK8950736.1"/>
    <property type="molecule type" value="Genomic_DNA"/>
</dbReference>
<evidence type="ECO:0000256" key="2">
    <source>
        <dbReference type="ARBA" id="ARBA00022723"/>
    </source>
</evidence>
<dbReference type="Pfam" id="PF04434">
    <property type="entry name" value="SWIM"/>
    <property type="match status" value="1"/>
</dbReference>
<accession>A0AAP0BUX0</accession>
<reference evidence="9 10" key="1">
    <citation type="journal article" date="2022" name="Nat. Plants">
        <title>Genomes of leafy and leafless Platanthera orchids illuminate the evolution of mycoheterotrophy.</title>
        <authorList>
            <person name="Li M.H."/>
            <person name="Liu K.W."/>
            <person name="Li Z."/>
            <person name="Lu H.C."/>
            <person name="Ye Q.L."/>
            <person name="Zhang D."/>
            <person name="Wang J.Y."/>
            <person name="Li Y.F."/>
            <person name="Zhong Z.M."/>
            <person name="Liu X."/>
            <person name="Yu X."/>
            <person name="Liu D.K."/>
            <person name="Tu X.D."/>
            <person name="Liu B."/>
            <person name="Hao Y."/>
            <person name="Liao X.Y."/>
            <person name="Jiang Y.T."/>
            <person name="Sun W.H."/>
            <person name="Chen J."/>
            <person name="Chen Y.Q."/>
            <person name="Ai Y."/>
            <person name="Zhai J.W."/>
            <person name="Wu S.S."/>
            <person name="Zhou Z."/>
            <person name="Hsiao Y.Y."/>
            <person name="Wu W.L."/>
            <person name="Chen Y.Y."/>
            <person name="Lin Y.F."/>
            <person name="Hsu J.L."/>
            <person name="Li C.Y."/>
            <person name="Wang Z.W."/>
            <person name="Zhao X."/>
            <person name="Zhong W.Y."/>
            <person name="Ma X.K."/>
            <person name="Ma L."/>
            <person name="Huang J."/>
            <person name="Chen G.Z."/>
            <person name="Huang M.Z."/>
            <person name="Huang L."/>
            <person name="Peng D.H."/>
            <person name="Luo Y.B."/>
            <person name="Zou S.Q."/>
            <person name="Chen S.P."/>
            <person name="Lan S."/>
            <person name="Tsai W.C."/>
            <person name="Van de Peer Y."/>
            <person name="Liu Z.J."/>
        </authorList>
    </citation>
    <scope>NUCLEOTIDE SEQUENCE [LARGE SCALE GENOMIC DNA]</scope>
    <source>
        <strain evidence="9">Lor287</strain>
    </source>
</reference>
<feature type="region of interest" description="Disordered" evidence="7">
    <location>
        <begin position="689"/>
        <end position="719"/>
    </location>
</feature>
<dbReference type="Proteomes" id="UP001418222">
    <property type="component" value="Unassembled WGS sequence"/>
</dbReference>